<organism evidence="7 8">
    <name type="scientific">Amniculicola lignicola CBS 123094</name>
    <dbReference type="NCBI Taxonomy" id="1392246"/>
    <lineage>
        <taxon>Eukaryota</taxon>
        <taxon>Fungi</taxon>
        <taxon>Dikarya</taxon>
        <taxon>Ascomycota</taxon>
        <taxon>Pezizomycotina</taxon>
        <taxon>Dothideomycetes</taxon>
        <taxon>Pleosporomycetidae</taxon>
        <taxon>Pleosporales</taxon>
        <taxon>Amniculicolaceae</taxon>
        <taxon>Amniculicola</taxon>
    </lineage>
</organism>
<evidence type="ECO:0000256" key="4">
    <source>
        <dbReference type="ARBA" id="ARBA00023136"/>
    </source>
</evidence>
<gene>
    <name evidence="7" type="ORF">P154DRAFT_559354</name>
</gene>
<dbReference type="EMBL" id="ML977560">
    <property type="protein sequence ID" value="KAF2006245.1"/>
    <property type="molecule type" value="Genomic_DNA"/>
</dbReference>
<feature type="transmembrane region" description="Helical" evidence="6">
    <location>
        <begin position="338"/>
        <end position="360"/>
    </location>
</feature>
<dbReference type="AlphaFoldDB" id="A0A6A5X1Z9"/>
<dbReference type="GO" id="GO:0016020">
    <property type="term" value="C:membrane"/>
    <property type="evidence" value="ECO:0007669"/>
    <property type="project" value="UniProtKB-SubCell"/>
</dbReference>
<dbReference type="InterPro" id="IPR002523">
    <property type="entry name" value="MgTranspt_CorA/ZnTranspt_ZntB"/>
</dbReference>
<evidence type="ECO:0000256" key="6">
    <source>
        <dbReference type="SAM" id="Phobius"/>
    </source>
</evidence>
<protein>
    <recommendedName>
        <fullName evidence="9">Cora-domain-containing protein</fullName>
    </recommendedName>
</protein>
<evidence type="ECO:0000313" key="7">
    <source>
        <dbReference type="EMBL" id="KAF2006245.1"/>
    </source>
</evidence>
<reference evidence="7" key="1">
    <citation type="journal article" date="2020" name="Stud. Mycol.">
        <title>101 Dothideomycetes genomes: a test case for predicting lifestyles and emergence of pathogens.</title>
        <authorList>
            <person name="Haridas S."/>
            <person name="Albert R."/>
            <person name="Binder M."/>
            <person name="Bloem J."/>
            <person name="Labutti K."/>
            <person name="Salamov A."/>
            <person name="Andreopoulos B."/>
            <person name="Baker S."/>
            <person name="Barry K."/>
            <person name="Bills G."/>
            <person name="Bluhm B."/>
            <person name="Cannon C."/>
            <person name="Castanera R."/>
            <person name="Culley D."/>
            <person name="Daum C."/>
            <person name="Ezra D."/>
            <person name="Gonzalez J."/>
            <person name="Henrissat B."/>
            <person name="Kuo A."/>
            <person name="Liang C."/>
            <person name="Lipzen A."/>
            <person name="Lutzoni F."/>
            <person name="Magnuson J."/>
            <person name="Mondo S."/>
            <person name="Nolan M."/>
            <person name="Ohm R."/>
            <person name="Pangilinan J."/>
            <person name="Park H.-J."/>
            <person name="Ramirez L."/>
            <person name="Alfaro M."/>
            <person name="Sun H."/>
            <person name="Tritt A."/>
            <person name="Yoshinaga Y."/>
            <person name="Zwiers L.-H."/>
            <person name="Turgeon B."/>
            <person name="Goodwin S."/>
            <person name="Spatafora J."/>
            <person name="Crous P."/>
            <person name="Grigoriev I."/>
        </authorList>
    </citation>
    <scope>NUCLEOTIDE SEQUENCE</scope>
    <source>
        <strain evidence="7">CBS 123094</strain>
    </source>
</reference>
<dbReference type="OrthoDB" id="3796591at2759"/>
<comment type="subcellular location">
    <subcellularLocation>
        <location evidence="1">Membrane</location>
        <topology evidence="1">Multi-pass membrane protein</topology>
    </subcellularLocation>
</comment>
<accession>A0A6A5X1Z9</accession>
<feature type="region of interest" description="Disordered" evidence="5">
    <location>
        <begin position="550"/>
        <end position="577"/>
    </location>
</feature>
<evidence type="ECO:0000256" key="3">
    <source>
        <dbReference type="ARBA" id="ARBA00022989"/>
    </source>
</evidence>
<evidence type="ECO:0000313" key="8">
    <source>
        <dbReference type="Proteomes" id="UP000799779"/>
    </source>
</evidence>
<evidence type="ECO:0000256" key="5">
    <source>
        <dbReference type="SAM" id="MobiDB-lite"/>
    </source>
</evidence>
<keyword evidence="4 6" id="KW-0472">Membrane</keyword>
<evidence type="ECO:0000256" key="2">
    <source>
        <dbReference type="ARBA" id="ARBA00022692"/>
    </source>
</evidence>
<dbReference type="InterPro" id="IPR045863">
    <property type="entry name" value="CorA_TM1_TM2"/>
</dbReference>
<proteinExistence type="predicted"/>
<feature type="compositionally biased region" description="Polar residues" evidence="5">
    <location>
        <begin position="444"/>
        <end position="453"/>
    </location>
</feature>
<evidence type="ECO:0008006" key="9">
    <source>
        <dbReference type="Google" id="ProtNLM"/>
    </source>
</evidence>
<evidence type="ECO:0000256" key="1">
    <source>
        <dbReference type="ARBA" id="ARBA00004141"/>
    </source>
</evidence>
<name>A0A6A5X1Z9_9PLEO</name>
<feature type="compositionally biased region" description="Polar residues" evidence="5">
    <location>
        <begin position="561"/>
        <end position="577"/>
    </location>
</feature>
<feature type="transmembrane region" description="Helical" evidence="6">
    <location>
        <begin position="366"/>
        <end position="388"/>
    </location>
</feature>
<keyword evidence="2 6" id="KW-0812">Transmembrane</keyword>
<dbReference type="Proteomes" id="UP000799779">
    <property type="component" value="Unassembled WGS sequence"/>
</dbReference>
<keyword evidence="8" id="KW-1185">Reference proteome</keyword>
<dbReference type="SUPFAM" id="SSF144083">
    <property type="entry name" value="Magnesium transport protein CorA, transmembrane region"/>
    <property type="match status" value="1"/>
</dbReference>
<dbReference type="Pfam" id="PF01544">
    <property type="entry name" value="CorA"/>
    <property type="match status" value="1"/>
</dbReference>
<feature type="region of interest" description="Disordered" evidence="5">
    <location>
        <begin position="419"/>
        <end position="453"/>
    </location>
</feature>
<dbReference type="GO" id="GO:0046873">
    <property type="term" value="F:metal ion transmembrane transporter activity"/>
    <property type="evidence" value="ECO:0007669"/>
    <property type="project" value="InterPro"/>
</dbReference>
<dbReference type="Gene3D" id="1.20.58.340">
    <property type="entry name" value="Magnesium transport protein CorA, transmembrane region"/>
    <property type="match status" value="1"/>
</dbReference>
<keyword evidence="3 6" id="KW-1133">Transmembrane helix</keyword>
<sequence length="577" mass="64831">MASPWDAVELWTSSSFLETNGPSKAKSEVQHYFESKIFYLSTSETIPKYLRSRLTAAEETRSPFVVIAYIPGNPIWLTSVLSETFPMLGSSPMKSMLDVRQWERGTAFLPVVDKANQCMGFFLQYPMVEKANSTIKFCPVATWVMAPLSVSRPCLQIGSSPIIFMACRDGQVQQRLQDHCVSGNWDFHQLGSAPGRIFIDLFSFLAEWSDVWRLARQELARRDTELHSETRSVEILRQTRDLHRATADLIAMREDLRLHVTAFQKYRYLVKAFPAKGSYSWIVTQREQGSVEDRVEECLQNLLYLQEGSDVIHKQLENLLNLAFNTEMVSQGQSVARLNTLAFAFLPLSYVATLFGMTNFSIPAKWYPVGAVIILFCTQLGFVCTAFFRQWQTKRLANPSTKLPAAPATERITLNDIKAKNAPQTNTYGHPYVSTGSAPLAEPSPSTLDSAASRQTKLFESVNPYPRIKKLARRKPQIGKPHMPLPNYSPNYTASSSVKVRLPMEPSFLSTGLNDHVPHEIRACPAQQPLPPVYQGYSLLPAPFPKTGEASDSIPLLHVPTPSTSRPSTLDSWSRLE</sequence>